<evidence type="ECO:0000313" key="2">
    <source>
        <dbReference type="Proteomes" id="UP001305414"/>
    </source>
</evidence>
<sequence length="100" mass="10597">MAVQVPGGQQIYIGADGQVRYATAHSHALPPEAIVGGWFHKGIESACLGPLAHDLADFTDGRGNGGLVLCPVDWTIKGLMLYAKMKGFRRNAALTSSDCK</sequence>
<reference evidence="1 2" key="1">
    <citation type="submission" date="2023-10" db="EMBL/GenBank/DDBJ databases">
        <title>Draft genome sequence of Xylaria bambusicola isolate GMP-LS, the root and basal stem rot pathogen of sugarcane in Indonesia.</title>
        <authorList>
            <person name="Selvaraj P."/>
            <person name="Muralishankar V."/>
            <person name="Muruganantham S."/>
            <person name="Sp S."/>
            <person name="Haryani S."/>
            <person name="Lau K.J.X."/>
            <person name="Naqvi N.I."/>
        </authorList>
    </citation>
    <scope>NUCLEOTIDE SEQUENCE [LARGE SCALE GENOMIC DNA]</scope>
    <source>
        <strain evidence="1">GMP-LS</strain>
    </source>
</reference>
<name>A0AAN7YV60_9PEZI</name>
<proteinExistence type="predicted"/>
<comment type="caution">
    <text evidence="1">The sequence shown here is derived from an EMBL/GenBank/DDBJ whole genome shotgun (WGS) entry which is preliminary data.</text>
</comment>
<dbReference type="InterPro" id="IPR052820">
    <property type="entry name" value="PhiA_domain"/>
</dbReference>
<keyword evidence="2" id="KW-1185">Reference proteome</keyword>
<dbReference type="EMBL" id="JAWHQM010000003">
    <property type="protein sequence ID" value="KAK5626075.1"/>
    <property type="molecule type" value="Genomic_DNA"/>
</dbReference>
<organism evidence="1 2">
    <name type="scientific">Xylaria bambusicola</name>
    <dbReference type="NCBI Taxonomy" id="326684"/>
    <lineage>
        <taxon>Eukaryota</taxon>
        <taxon>Fungi</taxon>
        <taxon>Dikarya</taxon>
        <taxon>Ascomycota</taxon>
        <taxon>Pezizomycotina</taxon>
        <taxon>Sordariomycetes</taxon>
        <taxon>Xylariomycetidae</taxon>
        <taxon>Xylariales</taxon>
        <taxon>Xylariaceae</taxon>
        <taxon>Xylaria</taxon>
    </lineage>
</organism>
<dbReference type="PANTHER" id="PTHR42047:SF1">
    <property type="entry name" value="PROTEIN, PUTATIVE (AFU_ORTHOLOGUE AFUA_6G03560)-RELATED"/>
    <property type="match status" value="1"/>
</dbReference>
<gene>
    <name evidence="1" type="ORF">RRF57_001790</name>
</gene>
<dbReference type="Proteomes" id="UP001305414">
    <property type="component" value="Unassembled WGS sequence"/>
</dbReference>
<dbReference type="AlphaFoldDB" id="A0AAN7YV60"/>
<evidence type="ECO:0000313" key="1">
    <source>
        <dbReference type="EMBL" id="KAK5626075.1"/>
    </source>
</evidence>
<accession>A0AAN7YV60</accession>
<dbReference type="PANTHER" id="PTHR42047">
    <property type="entry name" value="PROTEIN, PUTATIVE (AFU_ORTHOLOGUE AFUA_6G03560)-RELATED"/>
    <property type="match status" value="1"/>
</dbReference>
<protein>
    <submittedName>
        <fullName evidence="1">Uncharacterized protein</fullName>
    </submittedName>
</protein>